<feature type="transmembrane region" description="Helical" evidence="3">
    <location>
        <begin position="333"/>
        <end position="357"/>
    </location>
</feature>
<dbReference type="Pfam" id="PF04230">
    <property type="entry name" value="PS_pyruv_trans"/>
    <property type="match status" value="1"/>
</dbReference>
<gene>
    <name evidence="6" type="ORF">BC739_002750</name>
</gene>
<evidence type="ECO:0000256" key="2">
    <source>
        <dbReference type="ARBA" id="ARBA00022679"/>
    </source>
</evidence>
<accession>A0ABR6BFS5</accession>
<comment type="caution">
    <text evidence="6">The sequence shown here is derived from an EMBL/GenBank/DDBJ whole genome shotgun (WGS) entry which is preliminary data.</text>
</comment>
<feature type="transmembrane region" description="Helical" evidence="3">
    <location>
        <begin position="180"/>
        <end position="202"/>
    </location>
</feature>
<feature type="transmembrane region" description="Helical" evidence="3">
    <location>
        <begin position="126"/>
        <end position="146"/>
    </location>
</feature>
<dbReference type="InterPro" id="IPR007345">
    <property type="entry name" value="Polysacch_pyruvyl_Trfase"/>
</dbReference>
<feature type="transmembrane region" description="Helical" evidence="3">
    <location>
        <begin position="153"/>
        <end position="174"/>
    </location>
</feature>
<keyword evidence="7" id="KW-1185">Reference proteome</keyword>
<dbReference type="Proteomes" id="UP000517916">
    <property type="component" value="Unassembled WGS sequence"/>
</dbReference>
<reference evidence="6 7" key="1">
    <citation type="submission" date="2020-08" db="EMBL/GenBank/DDBJ databases">
        <title>Genomic Encyclopedia of Archaeal and Bacterial Type Strains, Phase II (KMG-II): from individual species to whole genera.</title>
        <authorList>
            <person name="Goeker M."/>
        </authorList>
    </citation>
    <scope>NUCLEOTIDE SEQUENCE [LARGE SCALE GENOMIC DNA]</scope>
    <source>
        <strain evidence="6 7">DSM 43850</strain>
    </source>
</reference>
<dbReference type="InterPro" id="IPR028098">
    <property type="entry name" value="Glyco_trans_4-like_N"/>
</dbReference>
<dbReference type="RefSeq" id="WP_182837376.1">
    <property type="nucleotide sequence ID" value="NZ_BAAABQ010000059.1"/>
</dbReference>
<proteinExistence type="predicted"/>
<dbReference type="CDD" id="cd03801">
    <property type="entry name" value="GT4_PimA-like"/>
    <property type="match status" value="1"/>
</dbReference>
<dbReference type="PANTHER" id="PTHR45947">
    <property type="entry name" value="SULFOQUINOVOSYL TRANSFERASE SQD2"/>
    <property type="match status" value="1"/>
</dbReference>
<feature type="transmembrane region" description="Helical" evidence="3">
    <location>
        <begin position="258"/>
        <end position="281"/>
    </location>
</feature>
<keyword evidence="3" id="KW-1133">Transmembrane helix</keyword>
<protein>
    <submittedName>
        <fullName evidence="6">Glycosyltransferase involved in cell wall biosynthesis/O-antigen/teichoic acid export membrane protein/polysaccharide pyruvyl transferase WcaK-like protein</fullName>
    </submittedName>
</protein>
<dbReference type="Gene3D" id="3.40.50.2000">
    <property type="entry name" value="Glycogen Phosphorylase B"/>
    <property type="match status" value="2"/>
</dbReference>
<organism evidence="6 7">
    <name type="scientific">Kutzneria viridogrisea</name>
    <dbReference type="NCBI Taxonomy" id="47990"/>
    <lineage>
        <taxon>Bacteria</taxon>
        <taxon>Bacillati</taxon>
        <taxon>Actinomycetota</taxon>
        <taxon>Actinomycetes</taxon>
        <taxon>Pseudonocardiales</taxon>
        <taxon>Pseudonocardiaceae</taxon>
        <taxon>Kutzneria</taxon>
    </lineage>
</organism>
<feature type="transmembrane region" description="Helical" evidence="3">
    <location>
        <begin position="420"/>
        <end position="438"/>
    </location>
</feature>
<sequence>MSELASKPSSAAPGEQAVLRSSMVLAVSSGLVGVLSYTCGLLMANLLQVKAYSDYSAAQALLTTVGVAASALVPLPLSREIRANPRGSAGRKSAVGFALTVSLGVGLAAMVVLTGIAWLFTNPAAAITVGLAGFSLFAIMPVWGWLQGESRFTAYAGMSVAEVALRLVVSTVAVRAGLGTAGGVAGFIAGAALVLVAGIWWLRRDLGARLGAPADRSRWTETVRIGLVQLVVSTVVGVDVVLVAVLGADSVSDASYQAIATLAKGPVYVATGVTVVSFPLLRTVSADRLHGAVASMARSFAWLALPAAAVLATVPSSLVALVLPARYLGSLHLLPWLALTGLGYGTVGMLAILLLALGRYRRCVAGLAVTVVVLLSCMVGGWALGGATGLAIAAALGSVLVSGVLAVLAANLLPPGSILATLRAVLSAGALLLVLWLVHEVPLLWVPVVLVAGAFVLVAAKRGKPKEPEPIKGLRVLHLGFEDPAMPGSGGGSLRTHEINRRLAAQGHEVTVLTTRFPGCQDRVQDGVRYCHVGFGKGGNRATRTLGYVLGLPFAVRRHRGDLVVEDFFAPISSMAAPLWTGRPTVGVVQWLNAAEKSREYHLPFTPVERFGVRRHHSVVAVSEGVAERLRGYNERISVTVIGNGVDPLAFSPSARLGEDVVFIGRLEIAQKGLDLLFTAWKSVSEQVRGTLVVAGTGPDEGRLRQLAEELGIADRVRFAGWVSGRDKYELLASARLAVVPSRFETFGIVAVEALASGTPVVAFDIPCLREVIPAECGQLVEAFDVAAFARVVAERYQDEAWLAGAGRLGRQAARAWDWDLLAERQAEFYRAAVVSGPPTVHAQLSDLGRERTRGRRRRRLAVVGNVGNGNTGDESLLAVTLSELDGDAEVTVISRSPAAVTAVHGVPAVPMTVAGALPALLRCDGLVIVGGGMFGPGLPRLVRLLPHVAEWVGRLGRDVAYVAIGVYAGMPPGTLAALRRAARRGRLTVRDELSLHTLDIGRPVPCVGDLAWQLPSAEPALARAELARAGVDLDRPLLVLSPKAGTNSEQNESVVDTMALAARQWVDRGGSVVAIALSDHADYGRDSAYGDTSAAGLVAELAGVPVPVVGPNLAPALAKAVIGQAHGVLGLRFHALVFALATGTACIGFPWEPKAQALLAEHGLPTLTDQAALLTWLDDLLPTTTLARR</sequence>
<dbReference type="Pfam" id="PF13692">
    <property type="entry name" value="Glyco_trans_1_4"/>
    <property type="match status" value="1"/>
</dbReference>
<keyword evidence="2" id="KW-0808">Transferase</keyword>
<dbReference type="PANTHER" id="PTHR45947:SF3">
    <property type="entry name" value="SULFOQUINOVOSYL TRANSFERASE SQD2"/>
    <property type="match status" value="1"/>
</dbReference>
<feature type="transmembrane region" description="Helical" evidence="3">
    <location>
        <begin position="390"/>
        <end position="413"/>
    </location>
</feature>
<feature type="transmembrane region" description="Helical" evidence="3">
    <location>
        <begin position="223"/>
        <end position="246"/>
    </location>
</feature>
<feature type="transmembrane region" description="Helical" evidence="3">
    <location>
        <begin position="364"/>
        <end position="384"/>
    </location>
</feature>
<evidence type="ECO:0000259" key="5">
    <source>
        <dbReference type="Pfam" id="PF13439"/>
    </source>
</evidence>
<feature type="domain" description="Glycosyltransferase subfamily 4-like N-terminal" evidence="5">
    <location>
        <begin position="490"/>
        <end position="648"/>
    </location>
</feature>
<feature type="transmembrane region" description="Helical" evidence="3">
    <location>
        <begin position="21"/>
        <end position="44"/>
    </location>
</feature>
<evidence type="ECO:0000256" key="1">
    <source>
        <dbReference type="ARBA" id="ARBA00022676"/>
    </source>
</evidence>
<feature type="transmembrane region" description="Helical" evidence="3">
    <location>
        <begin position="56"/>
        <end position="77"/>
    </location>
</feature>
<feature type="transmembrane region" description="Helical" evidence="3">
    <location>
        <begin position="302"/>
        <end position="327"/>
    </location>
</feature>
<keyword evidence="3" id="KW-0812">Transmembrane</keyword>
<dbReference type="EMBL" id="JACJID010000002">
    <property type="protein sequence ID" value="MBA8925551.1"/>
    <property type="molecule type" value="Genomic_DNA"/>
</dbReference>
<keyword evidence="3" id="KW-0472">Membrane</keyword>
<dbReference type="InterPro" id="IPR050194">
    <property type="entry name" value="Glycosyltransferase_grp1"/>
</dbReference>
<keyword evidence="1" id="KW-0328">Glycosyltransferase</keyword>
<evidence type="ECO:0000313" key="7">
    <source>
        <dbReference type="Proteomes" id="UP000517916"/>
    </source>
</evidence>
<evidence type="ECO:0000256" key="3">
    <source>
        <dbReference type="SAM" id="Phobius"/>
    </source>
</evidence>
<dbReference type="Pfam" id="PF13439">
    <property type="entry name" value="Glyco_transf_4"/>
    <property type="match status" value="1"/>
</dbReference>
<evidence type="ECO:0000259" key="4">
    <source>
        <dbReference type="Pfam" id="PF04230"/>
    </source>
</evidence>
<feature type="transmembrane region" description="Helical" evidence="3">
    <location>
        <begin position="97"/>
        <end position="120"/>
    </location>
</feature>
<name>A0ABR6BFS5_9PSEU</name>
<evidence type="ECO:0000313" key="6">
    <source>
        <dbReference type="EMBL" id="MBA8925551.1"/>
    </source>
</evidence>
<dbReference type="SUPFAM" id="SSF53756">
    <property type="entry name" value="UDP-Glycosyltransferase/glycogen phosphorylase"/>
    <property type="match status" value="1"/>
</dbReference>
<feature type="domain" description="Polysaccharide pyruvyl transferase" evidence="4">
    <location>
        <begin position="871"/>
        <end position="1153"/>
    </location>
</feature>